<feature type="region of interest" description="Disordered" evidence="11">
    <location>
        <begin position="582"/>
        <end position="604"/>
    </location>
</feature>
<feature type="compositionally biased region" description="Polar residues" evidence="11">
    <location>
        <begin position="582"/>
        <end position="595"/>
    </location>
</feature>
<keyword evidence="4 10" id="KW-0813">Transport</keyword>
<dbReference type="PANTHER" id="PTHR13038:SF10">
    <property type="entry name" value="AUTOPHAGY-RELATED PROTEIN 9"/>
    <property type="match status" value="1"/>
</dbReference>
<dbReference type="GO" id="GO:0034497">
    <property type="term" value="P:protein localization to phagophore assembly site"/>
    <property type="evidence" value="ECO:0007669"/>
    <property type="project" value="TreeGrafter"/>
</dbReference>
<dbReference type="GO" id="GO:0000422">
    <property type="term" value="P:autophagy of mitochondrion"/>
    <property type="evidence" value="ECO:0007669"/>
    <property type="project" value="TreeGrafter"/>
</dbReference>
<dbReference type="EMBL" id="JAODUP010000464">
    <property type="protein sequence ID" value="KAK2149152.1"/>
    <property type="molecule type" value="Genomic_DNA"/>
</dbReference>
<keyword evidence="6 10" id="KW-1133">Transmembrane helix</keyword>
<keyword evidence="7 10" id="KW-0072">Autophagy</keyword>
<dbReference type="AlphaFoldDB" id="A0AAD9MX80"/>
<dbReference type="PANTHER" id="PTHR13038">
    <property type="entry name" value="APG9 AUTOPHAGY 9"/>
    <property type="match status" value="1"/>
</dbReference>
<feature type="transmembrane region" description="Helical" evidence="10">
    <location>
        <begin position="304"/>
        <end position="337"/>
    </location>
</feature>
<dbReference type="Proteomes" id="UP001208570">
    <property type="component" value="Unassembled WGS sequence"/>
</dbReference>
<keyword evidence="9 10" id="KW-0472">Membrane</keyword>
<dbReference type="GO" id="GO:0034045">
    <property type="term" value="C:phagophore assembly site membrane"/>
    <property type="evidence" value="ECO:0007669"/>
    <property type="project" value="UniProtKB-SubCell"/>
</dbReference>
<comment type="caution">
    <text evidence="12">The sequence shown here is derived from an EMBL/GenBank/DDBJ whole genome shotgun (WGS) entry which is preliminary data.</text>
</comment>
<evidence type="ECO:0000256" key="9">
    <source>
        <dbReference type="ARBA" id="ARBA00023136"/>
    </source>
</evidence>
<feature type="transmembrane region" description="Helical" evidence="10">
    <location>
        <begin position="118"/>
        <end position="138"/>
    </location>
</feature>
<evidence type="ECO:0000313" key="12">
    <source>
        <dbReference type="EMBL" id="KAK2149152.1"/>
    </source>
</evidence>
<comment type="caution">
    <text evidence="10">Lacks conserved residue(s) required for the propagation of feature annotation.</text>
</comment>
<dbReference type="GO" id="GO:0005776">
    <property type="term" value="C:autophagosome"/>
    <property type="evidence" value="ECO:0007669"/>
    <property type="project" value="TreeGrafter"/>
</dbReference>
<name>A0AAD9MX80_9ANNE</name>
<evidence type="ECO:0000313" key="13">
    <source>
        <dbReference type="Proteomes" id="UP001208570"/>
    </source>
</evidence>
<feature type="region of interest" description="Disordered" evidence="11">
    <location>
        <begin position="727"/>
        <end position="786"/>
    </location>
</feature>
<evidence type="ECO:0000256" key="4">
    <source>
        <dbReference type="ARBA" id="ARBA00022448"/>
    </source>
</evidence>
<gene>
    <name evidence="12" type="ORF">LSH36_464g01006</name>
</gene>
<dbReference type="GO" id="GO:0006869">
    <property type="term" value="P:lipid transport"/>
    <property type="evidence" value="ECO:0007669"/>
    <property type="project" value="UniProtKB-KW"/>
</dbReference>
<evidence type="ECO:0000256" key="3">
    <source>
        <dbReference type="ARBA" id="ARBA00018074"/>
    </source>
</evidence>
<evidence type="ECO:0000256" key="11">
    <source>
        <dbReference type="SAM" id="MobiDB-lite"/>
    </source>
</evidence>
<reference evidence="12" key="1">
    <citation type="journal article" date="2023" name="Mol. Biol. Evol.">
        <title>Third-Generation Sequencing Reveals the Adaptive Role of the Epigenome in Three Deep-Sea Polychaetes.</title>
        <authorList>
            <person name="Perez M."/>
            <person name="Aroh O."/>
            <person name="Sun Y."/>
            <person name="Lan Y."/>
            <person name="Juniper S.K."/>
            <person name="Young C.R."/>
            <person name="Angers B."/>
            <person name="Qian P.Y."/>
        </authorList>
    </citation>
    <scope>NUCLEOTIDE SEQUENCE</scope>
    <source>
        <strain evidence="12">P08H-3</strain>
    </source>
</reference>
<evidence type="ECO:0000256" key="7">
    <source>
        <dbReference type="ARBA" id="ARBA00023006"/>
    </source>
</evidence>
<evidence type="ECO:0000256" key="2">
    <source>
        <dbReference type="ARBA" id="ARBA00006185"/>
    </source>
</evidence>
<protein>
    <recommendedName>
        <fullName evidence="3 10">Autophagy-related protein 9</fullName>
    </recommendedName>
</protein>
<dbReference type="GO" id="GO:0034727">
    <property type="term" value="P:piecemeal microautophagy of the nucleus"/>
    <property type="evidence" value="ECO:0007669"/>
    <property type="project" value="TreeGrafter"/>
</dbReference>
<evidence type="ECO:0000256" key="1">
    <source>
        <dbReference type="ARBA" id="ARBA00004511"/>
    </source>
</evidence>
<proteinExistence type="inferred from homology"/>
<dbReference type="InterPro" id="IPR007241">
    <property type="entry name" value="Autophagy-rel_prot_9"/>
</dbReference>
<evidence type="ECO:0000256" key="8">
    <source>
        <dbReference type="ARBA" id="ARBA00023055"/>
    </source>
</evidence>
<comment type="function">
    <text evidence="10">Phospholipid scramblase involved in autophagy. Cycles between the preautophagosomal structure/phagophore assembly site (PAS) and the cytoplasmic vesicle pool and supplies membrane for the growing autophagosome. Lipid scramblase activity plays a key role in preautophagosomal structure/phagophore assembly by distributing the phospholipids that arrive through ATG2 from the cytoplasmic to the luminal leaflet of the bilayer, thereby driving autophagosomal membrane expansion.</text>
</comment>
<feature type="compositionally biased region" description="Polar residues" evidence="11">
    <location>
        <begin position="739"/>
        <end position="755"/>
    </location>
</feature>
<feature type="transmembrane region" description="Helical" evidence="10">
    <location>
        <begin position="230"/>
        <end position="254"/>
    </location>
</feature>
<evidence type="ECO:0000256" key="5">
    <source>
        <dbReference type="ARBA" id="ARBA00022692"/>
    </source>
</evidence>
<evidence type="ECO:0000256" key="10">
    <source>
        <dbReference type="RuleBase" id="RU364027"/>
    </source>
</evidence>
<sequence>MSEFETGYYALGAFDEEAEAPPSDNIVHVVPDNSKARWNHIVDLDEFFTRVYHYHQRNGFLCMVLQDTLQLLQFMFVVLFTTFLVQCVDYKVLFDEVSRNQSQHKVTLSEAIQCRDDFSGVLVVCLIVAGLFWLFRFIKVLYNLFKYLEMRAFYTQALKVSSNDIINMTWHEVQHRLLEVQTEQQMCVHKQELSELGGPWSPFENNWHLKADYKNYHKRQELAAYLSRRILWVGIGNLLLSPLIFLWQILYSFFRYAEVLKREPGTLGSRMWSLNARLYLRHFNELDHEFNARLNRGYRPAEKYMNIFISPVLVIVCKHIAFFSGAMLAVLVILTVIDEDVLAVQHVLGLMTGLGIIITVCRACIPDEHMVWCPELLMRTILAQIHYIPDNWQGNAHKTCVRDEFAQLFQYKAVIFELIDMLSRSLGGDHDSVDNTISDMLNKVYLLEELFSPIVTPLILCFALRKKSLQIVDFFRNFTVEVTGVGDWIADPQIETNSSQQAEDGKTELSLMHFTLTNPEWRPPQNESVFLSTIKEQAHRDASCMSLMPSDNPLLSSLHSLSSAGYFGFNSMISSLVPGPSQLNSGGTSQHTGEWTAQGMPTGGATNMTTTRSSRGMTSTGTPPDNSSLFVTGFSSPGVRMTSTCRGGIHNAEGPLGGSTNGILASLQLPGAGAANLPSLQLSSQDKCHRTFDEEQLELMSAEMSFSALYMHELHRRKMFQPLFDIVNDPESPDKTSDEMTQGSGPWSSHGSGLNITLPHIQEGEEGEDEHDVSEPLLNIKSSGTS</sequence>
<evidence type="ECO:0000256" key="6">
    <source>
        <dbReference type="ARBA" id="ARBA00022989"/>
    </source>
</evidence>
<dbReference type="GO" id="GO:0061709">
    <property type="term" value="P:reticulophagy"/>
    <property type="evidence" value="ECO:0007669"/>
    <property type="project" value="TreeGrafter"/>
</dbReference>
<comment type="similarity">
    <text evidence="2 10">Belongs to the ATG9 family.</text>
</comment>
<organism evidence="12 13">
    <name type="scientific">Paralvinella palmiformis</name>
    <dbReference type="NCBI Taxonomy" id="53620"/>
    <lineage>
        <taxon>Eukaryota</taxon>
        <taxon>Metazoa</taxon>
        <taxon>Spiralia</taxon>
        <taxon>Lophotrochozoa</taxon>
        <taxon>Annelida</taxon>
        <taxon>Polychaeta</taxon>
        <taxon>Sedentaria</taxon>
        <taxon>Canalipalpata</taxon>
        <taxon>Terebellida</taxon>
        <taxon>Terebelliformia</taxon>
        <taxon>Alvinellidae</taxon>
        <taxon>Paralvinella</taxon>
    </lineage>
</organism>
<accession>A0AAD9MX80</accession>
<keyword evidence="5 10" id="KW-0812">Transmembrane</keyword>
<dbReference type="Pfam" id="PF04109">
    <property type="entry name" value="ATG9"/>
    <property type="match status" value="3"/>
</dbReference>
<keyword evidence="8 10" id="KW-0445">Lipid transport</keyword>
<comment type="subcellular location">
    <subcellularLocation>
        <location evidence="1 10">Preautophagosomal structure membrane</location>
        <topology evidence="1 10">Multi-pass membrane protein</topology>
    </subcellularLocation>
</comment>
<feature type="transmembrane region" description="Helical" evidence="10">
    <location>
        <begin position="343"/>
        <end position="365"/>
    </location>
</feature>
<keyword evidence="13" id="KW-1185">Reference proteome</keyword>